<dbReference type="SUPFAM" id="SSF56112">
    <property type="entry name" value="Protein kinase-like (PK-like)"/>
    <property type="match status" value="1"/>
</dbReference>
<feature type="compositionally biased region" description="Polar residues" evidence="6">
    <location>
        <begin position="313"/>
        <end position="323"/>
    </location>
</feature>
<accession>A0A9P8PT61</accession>
<dbReference type="GO" id="GO:0000045">
    <property type="term" value="P:autophagosome assembly"/>
    <property type="evidence" value="ECO:0007669"/>
    <property type="project" value="TreeGrafter"/>
</dbReference>
<dbReference type="PANTHER" id="PTHR24348:SF22">
    <property type="entry name" value="NON-SPECIFIC SERINE_THREONINE PROTEIN KINASE"/>
    <property type="match status" value="1"/>
</dbReference>
<dbReference type="Proteomes" id="UP000769528">
    <property type="component" value="Unassembled WGS sequence"/>
</dbReference>
<name>A0A9P8PT61_9ASCO</name>
<dbReference type="Gene3D" id="1.10.510.10">
    <property type="entry name" value="Transferase(Phosphotransferase) domain 1"/>
    <property type="match status" value="1"/>
</dbReference>
<gene>
    <name evidence="8" type="ORF">WICMUC_001897</name>
</gene>
<dbReference type="PANTHER" id="PTHR24348">
    <property type="entry name" value="SERINE/THREONINE-PROTEIN KINASE UNC-51-RELATED"/>
    <property type="match status" value="1"/>
</dbReference>
<dbReference type="PROSITE" id="PS50011">
    <property type="entry name" value="PROTEIN_KINASE_DOM"/>
    <property type="match status" value="1"/>
</dbReference>
<dbReference type="GO" id="GO:0005776">
    <property type="term" value="C:autophagosome"/>
    <property type="evidence" value="ECO:0007669"/>
    <property type="project" value="TreeGrafter"/>
</dbReference>
<dbReference type="InterPro" id="IPR008271">
    <property type="entry name" value="Ser/Thr_kinase_AS"/>
</dbReference>
<evidence type="ECO:0000313" key="8">
    <source>
        <dbReference type="EMBL" id="KAH3677142.1"/>
    </source>
</evidence>
<sequence length="695" mass="80376">MSASYDVYNEGGLLKSRYQKLEDISEGAYGYVSLAKDITKGKLVAVKYIFPYSDEEKKDGQSKSLNFKTDLEDESVCEEALHEIKIHEKLGHHPNIISFLDYFDSFIVLEYCSRGDLYEAIRSNTGPQTTRDIINVVSQLIDAVAFAHEHSIYHRDIKPENILITKDWSIRLSDWGLATTERYCKDFVVGSERYMAPELFDEGNIELYDASKCDVWSVGICLLNVVFHKNPFNIANQSDKSFAYFACNREALFDIFSSMSNDLFTTLRYCLTLDPSNRDLMVFKQELLKIQSLTIDDDIELMTKEDTEVKPITINSPKSNQKLNYRNNHHYNYNHNNHNQNNHPDNNRHKHNHYGQNNKSFAVHTPNTHINNHFQNFRKEMFNRKDYFTPPSVSAHYMEKFDQERKSGKVYQPPHQRLSRTPNNPSTSQYLRVPGSSSPAKQSRKSHSSSFNSGKYVPPNLRTKSYRESLKNMSNHDVSEALVFEDDDDDDDGLFVLEESSLDHDISNHLIELSLNDDDNFARNIHENDYNSDLSSSPSVFSSTTGRFPSNKSNASTLHNKDSPPPAHKSVYIPPHHRSNFICMAPSGLRKQQQWDTSNNHYGRKPRRYSHNIMNQSIKNENISTSVPTKGTDWWLKDELYNDDFDDAFEKSDSYKKFANKVGRIQDNDENHGFKHQEKNKALVRESIREIEEIV</sequence>
<keyword evidence="5" id="KW-0067">ATP-binding</keyword>
<dbReference type="GO" id="GO:0000407">
    <property type="term" value="C:phagophore assembly site"/>
    <property type="evidence" value="ECO:0007669"/>
    <property type="project" value="TreeGrafter"/>
</dbReference>
<feature type="region of interest" description="Disordered" evidence="6">
    <location>
        <begin position="528"/>
        <end position="570"/>
    </location>
</feature>
<feature type="compositionally biased region" description="Low complexity" evidence="6">
    <location>
        <begin position="532"/>
        <end position="543"/>
    </location>
</feature>
<evidence type="ECO:0000256" key="4">
    <source>
        <dbReference type="ARBA" id="ARBA00022777"/>
    </source>
</evidence>
<dbReference type="AlphaFoldDB" id="A0A9P8PT61"/>
<dbReference type="OrthoDB" id="4062651at2759"/>
<proteinExistence type="predicted"/>
<keyword evidence="3" id="KW-0547">Nucleotide-binding</keyword>
<feature type="domain" description="Protein kinase" evidence="7">
    <location>
        <begin position="18"/>
        <end position="288"/>
    </location>
</feature>
<evidence type="ECO:0000259" key="7">
    <source>
        <dbReference type="PROSITE" id="PS50011"/>
    </source>
</evidence>
<evidence type="ECO:0000256" key="3">
    <source>
        <dbReference type="ARBA" id="ARBA00022741"/>
    </source>
</evidence>
<dbReference type="PROSITE" id="PS00108">
    <property type="entry name" value="PROTEIN_KINASE_ST"/>
    <property type="match status" value="1"/>
</dbReference>
<dbReference type="Pfam" id="PF00069">
    <property type="entry name" value="Pkinase"/>
    <property type="match status" value="1"/>
</dbReference>
<reference evidence="8" key="2">
    <citation type="submission" date="2021-01" db="EMBL/GenBank/DDBJ databases">
        <authorList>
            <person name="Schikora-Tamarit M.A."/>
        </authorList>
    </citation>
    <scope>NUCLEOTIDE SEQUENCE</scope>
    <source>
        <strain evidence="8">CBS6341</strain>
    </source>
</reference>
<feature type="compositionally biased region" description="Polar residues" evidence="6">
    <location>
        <begin position="544"/>
        <end position="558"/>
    </location>
</feature>
<keyword evidence="2" id="KW-0808">Transferase</keyword>
<evidence type="ECO:0000313" key="9">
    <source>
        <dbReference type="Proteomes" id="UP000769528"/>
    </source>
</evidence>
<feature type="region of interest" description="Disordered" evidence="6">
    <location>
        <begin position="404"/>
        <end position="461"/>
    </location>
</feature>
<dbReference type="SMART" id="SM00220">
    <property type="entry name" value="S_TKc"/>
    <property type="match status" value="1"/>
</dbReference>
<evidence type="ECO:0000256" key="1">
    <source>
        <dbReference type="ARBA" id="ARBA00012513"/>
    </source>
</evidence>
<evidence type="ECO:0000256" key="5">
    <source>
        <dbReference type="ARBA" id="ARBA00022840"/>
    </source>
</evidence>
<feature type="region of interest" description="Disordered" evidence="6">
    <location>
        <begin position="312"/>
        <end position="357"/>
    </location>
</feature>
<dbReference type="GO" id="GO:0016020">
    <property type="term" value="C:membrane"/>
    <property type="evidence" value="ECO:0007669"/>
    <property type="project" value="TreeGrafter"/>
</dbReference>
<organism evidence="8 9">
    <name type="scientific">Wickerhamomyces mucosus</name>
    <dbReference type="NCBI Taxonomy" id="1378264"/>
    <lineage>
        <taxon>Eukaryota</taxon>
        <taxon>Fungi</taxon>
        <taxon>Dikarya</taxon>
        <taxon>Ascomycota</taxon>
        <taxon>Saccharomycotina</taxon>
        <taxon>Saccharomycetes</taxon>
        <taxon>Phaffomycetales</taxon>
        <taxon>Wickerhamomycetaceae</taxon>
        <taxon>Wickerhamomyces</taxon>
    </lineage>
</organism>
<comment type="caution">
    <text evidence="8">The sequence shown here is derived from an EMBL/GenBank/DDBJ whole genome shotgun (WGS) entry which is preliminary data.</text>
</comment>
<feature type="compositionally biased region" description="Polar residues" evidence="6">
    <location>
        <begin position="419"/>
        <end position="441"/>
    </location>
</feature>
<protein>
    <recommendedName>
        <fullName evidence="1">non-specific serine/threonine protein kinase</fullName>
        <ecNumber evidence="1">2.7.11.1</ecNumber>
    </recommendedName>
</protein>
<dbReference type="GO" id="GO:0010506">
    <property type="term" value="P:regulation of autophagy"/>
    <property type="evidence" value="ECO:0007669"/>
    <property type="project" value="InterPro"/>
</dbReference>
<dbReference type="GO" id="GO:0005524">
    <property type="term" value="F:ATP binding"/>
    <property type="evidence" value="ECO:0007669"/>
    <property type="project" value="UniProtKB-KW"/>
</dbReference>
<evidence type="ECO:0000256" key="6">
    <source>
        <dbReference type="SAM" id="MobiDB-lite"/>
    </source>
</evidence>
<dbReference type="GO" id="GO:0004674">
    <property type="term" value="F:protein serine/threonine kinase activity"/>
    <property type="evidence" value="ECO:0007669"/>
    <property type="project" value="UniProtKB-EC"/>
</dbReference>
<keyword evidence="4" id="KW-0418">Kinase</keyword>
<feature type="compositionally biased region" description="Low complexity" evidence="6">
    <location>
        <begin position="324"/>
        <end position="344"/>
    </location>
</feature>
<dbReference type="InterPro" id="IPR011009">
    <property type="entry name" value="Kinase-like_dom_sf"/>
</dbReference>
<evidence type="ECO:0000256" key="2">
    <source>
        <dbReference type="ARBA" id="ARBA00022679"/>
    </source>
</evidence>
<reference evidence="8" key="1">
    <citation type="journal article" date="2021" name="Open Biol.">
        <title>Shared evolutionary footprints suggest mitochondrial oxidative damage underlies multiple complex I losses in fungi.</title>
        <authorList>
            <person name="Schikora-Tamarit M.A."/>
            <person name="Marcet-Houben M."/>
            <person name="Nosek J."/>
            <person name="Gabaldon T."/>
        </authorList>
    </citation>
    <scope>NUCLEOTIDE SEQUENCE</scope>
    <source>
        <strain evidence="8">CBS6341</strain>
    </source>
</reference>
<dbReference type="EC" id="2.7.11.1" evidence="1"/>
<dbReference type="EMBL" id="JAEUBF010000550">
    <property type="protein sequence ID" value="KAH3677142.1"/>
    <property type="molecule type" value="Genomic_DNA"/>
</dbReference>
<dbReference type="InterPro" id="IPR045269">
    <property type="entry name" value="Atg1-like"/>
</dbReference>
<keyword evidence="9" id="KW-1185">Reference proteome</keyword>
<dbReference type="GO" id="GO:0005829">
    <property type="term" value="C:cytosol"/>
    <property type="evidence" value="ECO:0007669"/>
    <property type="project" value="TreeGrafter"/>
</dbReference>
<dbReference type="InterPro" id="IPR000719">
    <property type="entry name" value="Prot_kinase_dom"/>
</dbReference>